<name>A0ABD2AA34_VESSQ</name>
<gene>
    <name evidence="1" type="ORF">V1478_013182</name>
</gene>
<keyword evidence="2" id="KW-1185">Reference proteome</keyword>
<dbReference type="AlphaFoldDB" id="A0ABD2AA34"/>
<dbReference type="Proteomes" id="UP001607302">
    <property type="component" value="Unassembled WGS sequence"/>
</dbReference>
<organism evidence="1 2">
    <name type="scientific">Vespula squamosa</name>
    <name type="common">Southern yellow jacket</name>
    <name type="synonym">Wasp</name>
    <dbReference type="NCBI Taxonomy" id="30214"/>
    <lineage>
        <taxon>Eukaryota</taxon>
        <taxon>Metazoa</taxon>
        <taxon>Ecdysozoa</taxon>
        <taxon>Arthropoda</taxon>
        <taxon>Hexapoda</taxon>
        <taxon>Insecta</taxon>
        <taxon>Pterygota</taxon>
        <taxon>Neoptera</taxon>
        <taxon>Endopterygota</taxon>
        <taxon>Hymenoptera</taxon>
        <taxon>Apocrita</taxon>
        <taxon>Aculeata</taxon>
        <taxon>Vespoidea</taxon>
        <taxon>Vespidae</taxon>
        <taxon>Vespinae</taxon>
        <taxon>Vespula</taxon>
    </lineage>
</organism>
<reference evidence="1 2" key="1">
    <citation type="journal article" date="2024" name="Ann. Entomol. Soc. Am.">
        <title>Genomic analyses of the southern and eastern yellowjacket wasps (Hymenoptera: Vespidae) reveal evolutionary signatures of social life.</title>
        <authorList>
            <person name="Catto M.A."/>
            <person name="Caine P.B."/>
            <person name="Orr S.E."/>
            <person name="Hunt B.G."/>
            <person name="Goodisman M.A.D."/>
        </authorList>
    </citation>
    <scope>NUCLEOTIDE SEQUENCE [LARGE SCALE GENOMIC DNA]</scope>
    <source>
        <strain evidence="1">233</strain>
        <tissue evidence="1">Head and thorax</tissue>
    </source>
</reference>
<dbReference type="EMBL" id="JAUDFV010000153">
    <property type="protein sequence ID" value="KAL2717482.1"/>
    <property type="molecule type" value="Genomic_DNA"/>
</dbReference>
<comment type="caution">
    <text evidence="1">The sequence shown here is derived from an EMBL/GenBank/DDBJ whole genome shotgun (WGS) entry which is preliminary data.</text>
</comment>
<evidence type="ECO:0000313" key="1">
    <source>
        <dbReference type="EMBL" id="KAL2717482.1"/>
    </source>
</evidence>
<evidence type="ECO:0000313" key="2">
    <source>
        <dbReference type="Proteomes" id="UP001607302"/>
    </source>
</evidence>
<protein>
    <submittedName>
        <fullName evidence="1">Uncharacterized protein</fullName>
    </submittedName>
</protein>
<proteinExistence type="predicted"/>
<accession>A0ABD2AA34</accession>
<sequence length="174" mass="19625">MKREGIPWGRVVVERGWSGRVEELQQEQRSASRPSDTHSLTQSWTRLEVKNAGRIRDTMVEKRPREIVRVNLIEFRRECNNRENDITRFAFYGPRAPGARSVTKKSDIPIGDARTILFASPTMLACSLLGETSRNRCGSVTVDVDVDVTAFAFAFAVAVAVVAVQNQELVYRNN</sequence>